<dbReference type="Pfam" id="PF02721">
    <property type="entry name" value="DUF223"/>
    <property type="match status" value="1"/>
</dbReference>
<dbReference type="InterPro" id="IPR003871">
    <property type="entry name" value="RFA1B/D_OB_1st"/>
</dbReference>
<organism evidence="2 3">
    <name type="scientific">Triticum urartu</name>
    <name type="common">Red wild einkorn</name>
    <name type="synonym">Crithodium urartu</name>
    <dbReference type="NCBI Taxonomy" id="4572"/>
    <lineage>
        <taxon>Eukaryota</taxon>
        <taxon>Viridiplantae</taxon>
        <taxon>Streptophyta</taxon>
        <taxon>Embryophyta</taxon>
        <taxon>Tracheophyta</taxon>
        <taxon>Spermatophyta</taxon>
        <taxon>Magnoliopsida</taxon>
        <taxon>Liliopsida</taxon>
        <taxon>Poales</taxon>
        <taxon>Poaceae</taxon>
        <taxon>BOP clade</taxon>
        <taxon>Pooideae</taxon>
        <taxon>Triticodae</taxon>
        <taxon>Triticeae</taxon>
        <taxon>Triticinae</taxon>
        <taxon>Triticum</taxon>
    </lineage>
</organism>
<evidence type="ECO:0000313" key="2">
    <source>
        <dbReference type="EnsemblPlants" id="TuG1812G0700003211.01.T01"/>
    </source>
</evidence>
<protein>
    <recommendedName>
        <fullName evidence="1">Replication protein A 70 kDa DNA-binding subunit B/D first OB fold domain-containing protein</fullName>
    </recommendedName>
</protein>
<feature type="domain" description="Replication protein A 70 kDa DNA-binding subunit B/D first OB fold" evidence="1">
    <location>
        <begin position="3"/>
        <end position="74"/>
    </location>
</feature>
<accession>A0A8R7R1F9</accession>
<evidence type="ECO:0000313" key="3">
    <source>
        <dbReference type="Proteomes" id="UP000015106"/>
    </source>
</evidence>
<reference evidence="2" key="3">
    <citation type="submission" date="2022-06" db="UniProtKB">
        <authorList>
            <consortium name="EnsemblPlants"/>
        </authorList>
    </citation>
    <scope>IDENTIFICATION</scope>
</reference>
<evidence type="ECO:0000259" key="1">
    <source>
        <dbReference type="Pfam" id="PF02721"/>
    </source>
</evidence>
<reference evidence="2" key="2">
    <citation type="submission" date="2018-03" db="EMBL/GenBank/DDBJ databases">
        <title>The Triticum urartu genome reveals the dynamic nature of wheat genome evolution.</title>
        <authorList>
            <person name="Ling H."/>
            <person name="Ma B."/>
            <person name="Shi X."/>
            <person name="Liu H."/>
            <person name="Dong L."/>
            <person name="Sun H."/>
            <person name="Cao Y."/>
            <person name="Gao Q."/>
            <person name="Zheng S."/>
            <person name="Li Y."/>
            <person name="Yu Y."/>
            <person name="Du H."/>
            <person name="Qi M."/>
            <person name="Li Y."/>
            <person name="Yu H."/>
            <person name="Cui Y."/>
            <person name="Wang N."/>
            <person name="Chen C."/>
            <person name="Wu H."/>
            <person name="Zhao Y."/>
            <person name="Zhang J."/>
            <person name="Li Y."/>
            <person name="Zhou W."/>
            <person name="Zhang B."/>
            <person name="Hu W."/>
            <person name="Eijk M."/>
            <person name="Tang J."/>
            <person name="Witsenboer H."/>
            <person name="Zhao S."/>
            <person name="Li Z."/>
            <person name="Zhang A."/>
            <person name="Wang D."/>
            <person name="Liang C."/>
        </authorList>
    </citation>
    <scope>NUCLEOTIDE SEQUENCE [LARGE SCALE GENOMIC DNA]</scope>
    <source>
        <strain evidence="2">cv. G1812</strain>
    </source>
</reference>
<dbReference type="AlphaFoldDB" id="A0A8R7R1F9"/>
<proteinExistence type="predicted"/>
<dbReference type="EnsemblPlants" id="TuG1812G0700003211.01.T01">
    <property type="protein sequence ID" value="TuG1812G0700003211.01.T01"/>
    <property type="gene ID" value="TuG1812G0700003211.01"/>
</dbReference>
<reference evidence="3" key="1">
    <citation type="journal article" date="2013" name="Nature">
        <title>Draft genome of the wheat A-genome progenitor Triticum urartu.</title>
        <authorList>
            <person name="Ling H.Q."/>
            <person name="Zhao S."/>
            <person name="Liu D."/>
            <person name="Wang J."/>
            <person name="Sun H."/>
            <person name="Zhang C."/>
            <person name="Fan H."/>
            <person name="Li D."/>
            <person name="Dong L."/>
            <person name="Tao Y."/>
            <person name="Gao C."/>
            <person name="Wu H."/>
            <person name="Li Y."/>
            <person name="Cui Y."/>
            <person name="Guo X."/>
            <person name="Zheng S."/>
            <person name="Wang B."/>
            <person name="Yu K."/>
            <person name="Liang Q."/>
            <person name="Yang W."/>
            <person name="Lou X."/>
            <person name="Chen J."/>
            <person name="Feng M."/>
            <person name="Jian J."/>
            <person name="Zhang X."/>
            <person name="Luo G."/>
            <person name="Jiang Y."/>
            <person name="Liu J."/>
            <person name="Wang Z."/>
            <person name="Sha Y."/>
            <person name="Zhang B."/>
            <person name="Wu H."/>
            <person name="Tang D."/>
            <person name="Shen Q."/>
            <person name="Xue P."/>
            <person name="Zou S."/>
            <person name="Wang X."/>
            <person name="Liu X."/>
            <person name="Wang F."/>
            <person name="Yang Y."/>
            <person name="An X."/>
            <person name="Dong Z."/>
            <person name="Zhang K."/>
            <person name="Zhang X."/>
            <person name="Luo M.C."/>
            <person name="Dvorak J."/>
            <person name="Tong Y."/>
            <person name="Wang J."/>
            <person name="Yang H."/>
            <person name="Li Z."/>
            <person name="Wang D."/>
            <person name="Zhang A."/>
            <person name="Wang J."/>
        </authorList>
    </citation>
    <scope>NUCLEOTIDE SEQUENCE</scope>
    <source>
        <strain evidence="3">cv. G1812</strain>
    </source>
</reference>
<dbReference type="Proteomes" id="UP000015106">
    <property type="component" value="Chromosome 7"/>
</dbReference>
<dbReference type="InterPro" id="IPR012340">
    <property type="entry name" value="NA-bd_OB-fold"/>
</dbReference>
<keyword evidence="3" id="KW-1185">Reference proteome</keyword>
<dbReference type="Gramene" id="TuG1812G0700003211.01.T01">
    <property type="protein sequence ID" value="TuG1812G0700003211.01.T01"/>
    <property type="gene ID" value="TuG1812G0700003211.01"/>
</dbReference>
<name>A0A8R7R1F9_TRIUA</name>
<dbReference type="SUPFAM" id="SSF50249">
    <property type="entry name" value="Nucleic acid-binding proteins"/>
    <property type="match status" value="1"/>
</dbReference>
<dbReference type="Gene3D" id="2.40.50.140">
    <property type="entry name" value="Nucleic acid-binding proteins"/>
    <property type="match status" value="1"/>
</dbReference>
<sequence>MDFHRVQMKHIYHNCWIIQARVMWKAHVKENGMGNLYLQCILLDRHGSKMEAIAFNSQAIRFNNVLETGRTNDFNRVGFNPTEMPDGHFWYLAMDFVTTLSSTTEVTMSAQQITSTICPPCFPQFGEIFELRDTTITDVVAILAYVGQIEFKWDSIYRRRVPSLEIGLMNFQQQIIFLRVREEHVGPHFWHLQCTANLFEKFAVTYIQVNQRQRCLQTMRESTFFFSSNINDDHHYLQDIHEASLMTLDETRAYVNRVVQGRNNGRQKYHS</sequence>